<proteinExistence type="predicted"/>
<protein>
    <submittedName>
        <fullName evidence="2">Uncharacterized protein</fullName>
    </submittedName>
</protein>
<feature type="compositionally biased region" description="Basic and acidic residues" evidence="1">
    <location>
        <begin position="143"/>
        <end position="152"/>
    </location>
</feature>
<evidence type="ECO:0000313" key="3">
    <source>
        <dbReference type="Proteomes" id="UP001066276"/>
    </source>
</evidence>
<feature type="region of interest" description="Disordered" evidence="1">
    <location>
        <begin position="31"/>
        <end position="191"/>
    </location>
</feature>
<dbReference type="EMBL" id="JANPWB010000006">
    <property type="protein sequence ID" value="KAJ1179194.1"/>
    <property type="molecule type" value="Genomic_DNA"/>
</dbReference>
<feature type="compositionally biased region" description="Basic and acidic residues" evidence="1">
    <location>
        <begin position="79"/>
        <end position="94"/>
    </location>
</feature>
<keyword evidence="3" id="KW-1185">Reference proteome</keyword>
<evidence type="ECO:0000313" key="2">
    <source>
        <dbReference type="EMBL" id="KAJ1179194.1"/>
    </source>
</evidence>
<reference evidence="2" key="1">
    <citation type="journal article" date="2022" name="bioRxiv">
        <title>Sequencing and chromosome-scale assembly of the giantPleurodeles waltlgenome.</title>
        <authorList>
            <person name="Brown T."/>
            <person name="Elewa A."/>
            <person name="Iarovenko S."/>
            <person name="Subramanian E."/>
            <person name="Araus A.J."/>
            <person name="Petzold A."/>
            <person name="Susuki M."/>
            <person name="Suzuki K.-i.T."/>
            <person name="Hayashi T."/>
            <person name="Toyoda A."/>
            <person name="Oliveira C."/>
            <person name="Osipova E."/>
            <person name="Leigh N.D."/>
            <person name="Simon A."/>
            <person name="Yun M.H."/>
        </authorList>
    </citation>
    <scope>NUCLEOTIDE SEQUENCE</scope>
    <source>
        <strain evidence="2">20211129_DDA</strain>
        <tissue evidence="2">Liver</tissue>
    </source>
</reference>
<accession>A0AAV7TR86</accession>
<gene>
    <name evidence="2" type="ORF">NDU88_004430</name>
</gene>
<evidence type="ECO:0000256" key="1">
    <source>
        <dbReference type="SAM" id="MobiDB-lite"/>
    </source>
</evidence>
<feature type="compositionally biased region" description="Acidic residues" evidence="1">
    <location>
        <begin position="58"/>
        <end position="70"/>
    </location>
</feature>
<organism evidence="2 3">
    <name type="scientific">Pleurodeles waltl</name>
    <name type="common">Iberian ribbed newt</name>
    <dbReference type="NCBI Taxonomy" id="8319"/>
    <lineage>
        <taxon>Eukaryota</taxon>
        <taxon>Metazoa</taxon>
        <taxon>Chordata</taxon>
        <taxon>Craniata</taxon>
        <taxon>Vertebrata</taxon>
        <taxon>Euteleostomi</taxon>
        <taxon>Amphibia</taxon>
        <taxon>Batrachia</taxon>
        <taxon>Caudata</taxon>
        <taxon>Salamandroidea</taxon>
        <taxon>Salamandridae</taxon>
        <taxon>Pleurodelinae</taxon>
        <taxon>Pleurodeles</taxon>
    </lineage>
</organism>
<dbReference type="AlphaFoldDB" id="A0AAV7TR86"/>
<comment type="caution">
    <text evidence="2">The sequence shown here is derived from an EMBL/GenBank/DDBJ whole genome shotgun (WGS) entry which is preliminary data.</text>
</comment>
<dbReference type="Proteomes" id="UP001066276">
    <property type="component" value="Chromosome 3_2"/>
</dbReference>
<name>A0AAV7TR86_PLEWA</name>
<sequence>MPLAVVPANAFVNITDDMVLDYCKATAAHVSGLEREQRGTETGSEPVEDGSVTPLRDEGEDLQEGDEEPISTEAGGEPSQRRAFPETDDFERQTEQLPDPEGEGVEADQSHCDLTPPEPVLGPSREKTTEQDEVTSTTLKRALTKDPLKGDKWPQSQAKEVVVETTIEEEVDPTKREDLSEGEMNGDQKLKRKRIASRRYTVPEWAYATTSEWQK</sequence>